<comment type="similarity">
    <text evidence="6">Belongs to the inorganic carbon transporter (TC 9.A.2) DabA family.</text>
</comment>
<keyword evidence="2 6" id="KW-1003">Cell membrane</keyword>
<feature type="binding site" evidence="6">
    <location>
        <position position="533"/>
    </location>
    <ligand>
        <name>Zn(2+)</name>
        <dbReference type="ChEBI" id="CHEBI:29105"/>
    </ligand>
</feature>
<gene>
    <name evidence="6" type="primary">dabA</name>
    <name evidence="7" type="ORF">NR989_10580</name>
</gene>
<keyword evidence="8" id="KW-1185">Reference proteome</keyword>
<proteinExistence type="inferred from homology"/>
<keyword evidence="1 6" id="KW-0813">Transport</keyword>
<keyword evidence="5 6" id="KW-0472">Membrane</keyword>
<evidence type="ECO:0000256" key="3">
    <source>
        <dbReference type="ARBA" id="ARBA00022723"/>
    </source>
</evidence>
<accession>A0ABY8CCQ2</accession>
<sequence length="835" mass="95671">MIGNNNIEQAQALTTSLSESQNNLIAEGCNRIAPTWPLEELIAVNPWWELRDQSFLDVSAKIQALGQAHCLMPKTYFQNQWLETIYTHHVEQAMTELCHYEMTVMQLERYLLEDDDYTHWHNISDFVDSGRDRQHMMAWRDEITQQISQFCADYFRERPLNVCFNEHYSGIYSAWLETTRKDWGLEILMAEDGLTEQFLELPEKAEDLLAEAFGTLGVGDAQLADYIHALLLDENGWASWVAYLKWQDGLNGFDNTLMQEFLAIRVAWELVLWRHQKETGREVFNELKVMWRSQLSFLPRLIEAHKESQKKLWVWQRAAEIAYQSRLHERLRFTSEHLHPGIDESTGEVEHVTNPRTERSLVQAAFCIDVRSEVYRRALETQNEGIQTLGFAGFFGLPIEFQPLGSEISRPQLPGLLRSAIKVTPLTGKEKLTLTVEKLNKKARWSEWGYAPPATFSMVEATGVLYAFRMLKNSLFPDSHYHPINDLPLTAEFELTENEEPLNLERKAELAATILHAMGLDKNLASKVLLVGHGSRSCNNPHLAGYDCGACGGQTGEVNVRVLAYLLNEMDVREALVEKGIIIPEDTVFIAAMHNTTTDDITFFGEGVDDELRQWFENASDLCRQERSSRLGLTHLDGKALNKAIRGRSKDWSQVRPEWGLAGNAAFFVAPRWRTRGVDFDGRAFLHDYDHEEDQDRSLLTLIMTAPMVVANWINLQYYASACDNHVYGSGNKTLHNVIEGAVGVFEGNGGDLRIGLPIQALHDGENWMHEPLRLNVYIDAPREAIENIAKEHEAVRQLIDNDWLYLFRWGRKGTIERYYKGLWSTAYSTIQKTT</sequence>
<dbReference type="Proteomes" id="UP001222275">
    <property type="component" value="Chromosome"/>
</dbReference>
<dbReference type="RefSeq" id="WP_275594703.1">
    <property type="nucleotide sequence ID" value="NZ_CP102381.1"/>
</dbReference>
<comment type="cofactor">
    <cofactor evidence="6">
        <name>Zn(2+)</name>
        <dbReference type="ChEBI" id="CHEBI:29105"/>
    </cofactor>
</comment>
<evidence type="ECO:0000256" key="1">
    <source>
        <dbReference type="ARBA" id="ARBA00022448"/>
    </source>
</evidence>
<reference evidence="7 8" key="1">
    <citation type="submission" date="2022-06" db="EMBL/GenBank/DDBJ databases">
        <title>Thiomicrohabdus sp. nov, an obligately chemolithoautotrophic, sulfur-oxidizing bacterium isolated from beach of Guanyin Mountain. Amoy.</title>
        <authorList>
            <person name="Zhu H."/>
        </authorList>
    </citation>
    <scope>NUCLEOTIDE SEQUENCE [LARGE SCALE GENOMIC DNA]</scope>
    <source>
        <strain evidence="7 8">XGS-01</strain>
    </source>
</reference>
<evidence type="ECO:0000313" key="7">
    <source>
        <dbReference type="EMBL" id="WEJ62445.1"/>
    </source>
</evidence>
<organism evidence="7 8">
    <name type="scientific">Thiomicrorhabdus lithotrophica</name>
    <dbReference type="NCBI Taxonomy" id="2949997"/>
    <lineage>
        <taxon>Bacteria</taxon>
        <taxon>Pseudomonadati</taxon>
        <taxon>Pseudomonadota</taxon>
        <taxon>Gammaproteobacteria</taxon>
        <taxon>Thiotrichales</taxon>
        <taxon>Piscirickettsiaceae</taxon>
        <taxon>Thiomicrorhabdus</taxon>
    </lineage>
</organism>
<feature type="binding site" evidence="6">
    <location>
        <position position="367"/>
    </location>
    <ligand>
        <name>Zn(2+)</name>
        <dbReference type="ChEBI" id="CHEBI:29105"/>
    </ligand>
</feature>
<dbReference type="PANTHER" id="PTHR38344">
    <property type="entry name" value="UPF0753 PROTEIN AQ_863"/>
    <property type="match status" value="1"/>
</dbReference>
<evidence type="ECO:0000256" key="6">
    <source>
        <dbReference type="HAMAP-Rule" id="MF_01871"/>
    </source>
</evidence>
<dbReference type="Pfam" id="PF10070">
    <property type="entry name" value="DabA"/>
    <property type="match status" value="1"/>
</dbReference>
<dbReference type="HAMAP" id="MF_01871">
    <property type="entry name" value="DabA"/>
    <property type="match status" value="1"/>
</dbReference>
<comment type="function">
    <text evidence="6">Part of an energy-coupled inorganic carbon pump.</text>
</comment>
<keyword evidence="4 6" id="KW-0862">Zinc</keyword>
<dbReference type="PANTHER" id="PTHR38344:SF1">
    <property type="entry name" value="INORGANIC CARBON TRANSPORTER SUBUNIT DABA-RELATED"/>
    <property type="match status" value="1"/>
</dbReference>
<evidence type="ECO:0000313" key="8">
    <source>
        <dbReference type="Proteomes" id="UP001222275"/>
    </source>
</evidence>
<comment type="subunit">
    <text evidence="6">Forms a complex with DabB.</text>
</comment>
<dbReference type="EMBL" id="CP102381">
    <property type="protein sequence ID" value="WEJ62445.1"/>
    <property type="molecule type" value="Genomic_DNA"/>
</dbReference>
<protein>
    <recommendedName>
        <fullName evidence="6">Probable inorganic carbon transporter subunit DabA</fullName>
    </recommendedName>
</protein>
<comment type="subcellular location">
    <subcellularLocation>
        <location evidence="6">Cell membrane</location>
        <topology evidence="6">Peripheral membrane protein</topology>
    </subcellularLocation>
</comment>
<feature type="binding site" evidence="6">
    <location>
        <position position="369"/>
    </location>
    <ligand>
        <name>Zn(2+)</name>
        <dbReference type="ChEBI" id="CHEBI:29105"/>
    </ligand>
</feature>
<name>A0ABY8CCQ2_9GAMM</name>
<evidence type="ECO:0000256" key="4">
    <source>
        <dbReference type="ARBA" id="ARBA00022833"/>
    </source>
</evidence>
<dbReference type="InterPro" id="IPR018752">
    <property type="entry name" value="DabA"/>
</dbReference>
<evidence type="ECO:0000256" key="2">
    <source>
        <dbReference type="ARBA" id="ARBA00022475"/>
    </source>
</evidence>
<keyword evidence="3 6" id="KW-0479">Metal-binding</keyword>
<feature type="binding site" evidence="6">
    <location>
        <position position="548"/>
    </location>
    <ligand>
        <name>Zn(2+)</name>
        <dbReference type="ChEBI" id="CHEBI:29105"/>
    </ligand>
</feature>
<evidence type="ECO:0000256" key="5">
    <source>
        <dbReference type="ARBA" id="ARBA00023136"/>
    </source>
</evidence>